<dbReference type="InterPro" id="IPR043502">
    <property type="entry name" value="DNA/RNA_pol_sf"/>
</dbReference>
<evidence type="ECO:0000256" key="1">
    <source>
        <dbReference type="ARBA" id="ARBA00004173"/>
    </source>
</evidence>
<dbReference type="PROSITE" id="PS00489">
    <property type="entry name" value="RNA_POL_PHAGE_2"/>
    <property type="match status" value="1"/>
</dbReference>
<dbReference type="InterPro" id="IPR046950">
    <property type="entry name" value="DNA-dir_Rpol_C_phage-type"/>
</dbReference>
<feature type="domain" description="DNA-directed RNA polymerase N-terminal" evidence="14">
    <location>
        <begin position="444"/>
        <end position="763"/>
    </location>
</feature>
<dbReference type="GO" id="GO:0003899">
    <property type="term" value="F:DNA-directed RNA polymerase activity"/>
    <property type="evidence" value="ECO:0007669"/>
    <property type="project" value="UniProtKB-EC"/>
</dbReference>
<dbReference type="GO" id="GO:0071897">
    <property type="term" value="P:DNA biosynthetic process"/>
    <property type="evidence" value="ECO:0007669"/>
    <property type="project" value="UniProtKB-ARBA"/>
</dbReference>
<evidence type="ECO:0000313" key="15">
    <source>
        <dbReference type="EMBL" id="CAH1964295.1"/>
    </source>
</evidence>
<evidence type="ECO:0000256" key="5">
    <source>
        <dbReference type="ARBA" id="ARBA00022695"/>
    </source>
</evidence>
<dbReference type="PROSITE" id="PS51375">
    <property type="entry name" value="PPR"/>
    <property type="match status" value="1"/>
</dbReference>
<dbReference type="Gene3D" id="1.10.150.20">
    <property type="entry name" value="5' to 3' exonuclease, C-terminal subdomain"/>
    <property type="match status" value="1"/>
</dbReference>
<keyword evidence="7" id="KW-0496">Mitochondrion</keyword>
<dbReference type="InterPro" id="IPR037159">
    <property type="entry name" value="RNA_POL_N_sf"/>
</dbReference>
<organism evidence="15 16">
    <name type="scientific">Acanthoscelides obtectus</name>
    <name type="common">Bean weevil</name>
    <name type="synonym">Bruchus obtectus</name>
    <dbReference type="NCBI Taxonomy" id="200917"/>
    <lineage>
        <taxon>Eukaryota</taxon>
        <taxon>Metazoa</taxon>
        <taxon>Ecdysozoa</taxon>
        <taxon>Arthropoda</taxon>
        <taxon>Hexapoda</taxon>
        <taxon>Insecta</taxon>
        <taxon>Pterygota</taxon>
        <taxon>Neoptera</taxon>
        <taxon>Endopterygota</taxon>
        <taxon>Coleoptera</taxon>
        <taxon>Polyphaga</taxon>
        <taxon>Cucujiformia</taxon>
        <taxon>Chrysomeloidea</taxon>
        <taxon>Chrysomelidae</taxon>
        <taxon>Bruchinae</taxon>
        <taxon>Bruchini</taxon>
        <taxon>Acanthoscelides</taxon>
    </lineage>
</organism>
<dbReference type="Gene3D" id="1.25.40.10">
    <property type="entry name" value="Tetratricopeptide repeat domain"/>
    <property type="match status" value="1"/>
</dbReference>
<comment type="subunit">
    <text evidence="11">Homodimer. Component of the mitochondrial transcription initiation complex, composed at least of TFB2M, TFAM and POLRMT. In this complex TFAM recruits POLRMT to the promoter whereas TFB2M induces structural changes in POLRMT to enable promoter opening and trapping of the DNA non-template strand. Upon metabolic stress, forms a complex composed of FOXO3, SIRT3 and mitochondrial RNA polymerase POLRMT; the complex is recruited to mtDNA in a SIRT3-dependent manner. Also forms a complex composed of FOXO3, SIRT3, TFAM and POLRMT. Interacts with TFB1M and TFB2M, leading to the stimulation of transcription. Interacts with TEFM. Interacts with MTRES1.</text>
</comment>
<evidence type="ECO:0000256" key="7">
    <source>
        <dbReference type="ARBA" id="ARBA00023128"/>
    </source>
</evidence>
<comment type="catalytic activity">
    <reaction evidence="9 13">
        <text>RNA(n) + a ribonucleoside 5'-triphosphate = RNA(n+1) + diphosphate</text>
        <dbReference type="Rhea" id="RHEA:21248"/>
        <dbReference type="Rhea" id="RHEA-COMP:14527"/>
        <dbReference type="Rhea" id="RHEA-COMP:17342"/>
        <dbReference type="ChEBI" id="CHEBI:33019"/>
        <dbReference type="ChEBI" id="CHEBI:61557"/>
        <dbReference type="ChEBI" id="CHEBI:140395"/>
        <dbReference type="EC" id="2.7.7.6"/>
    </reaction>
</comment>
<keyword evidence="4 13" id="KW-0808">Transferase</keyword>
<sequence>MHRLLKPSGTPLHHYPGISFSKFSENWNRTMTEKTCLLCKRSSISGSQVRLQSTNVNPIVQAKNPKKRRKIKNYVELLVVRPNATSQQKATIKKLTSSDLKLLASTNLNLSELYKLKELSETPVNTSVEHTYNNLNIIGNIPITNSEPKLEFINLNVDTRSEKIVVCEIPSLTPPEVATTKVKNILPLVEEAIELEEEEELNQSKHRGSLHPAFVEEHIPDVIEAKEDSAAPVKTGETNAKHEKKYWEEITSRTLASYIEVCCHLRNPQRGLNALAFYRARSKRCTTQFPSVNNVKVYNVLLKGFAHKGDFAKIQEVLHIMTEEKVQLNVHSFVAIYECLGRVNFKDNHLREIRKYGKEALAKGITFHKMMNEGTFLNDEREMVLRSMQAYDAKYSTLYDKPIVWYNNHLLNHLNHDAQKDFKEIQYEPNRGLFTPERLKECVDRQIELEREGYVTVESIEARGPVSEEVQRYRTTLDEHYKMWEESALLAFYRDLQTLSAQRSAMNLEPYLRCIPVKYIVAIIVDEAKRIAQGSETYSPTVKMLYQDLGNKVYARYTVLRKQKTGVLDKIIDIHTKYCQQYAALHSKLDVSPDKECLINSRQIWQWAEHNLKDHGATLKMDHQEWVPTTLQFIGKFLYHIIMHDLKVDVNSLRKSQHKNYLPAFYTIFRSQNLIVKEEVKPHPILSKLYRNSLPETLTFPTYELPMLCPPVPWTSVHMGGYLVSPCEVVRLPYQATTQKQRLAKAEPQKLYPSLDALNQLAAVPWKVNQKILDVVLEVFNSGGSSSLDVPELPSSLPPPPQISNEVDKFERYQLFKQKMQYRRKKAEMYSLWCDCLYRLSLANHFRYDVFWLPHNMDFRGRVYPVPPHLSHLGSDVARSMLVFAEPRPLGPEGLDWLKIHLVNLTGLKKRDSISERLAYANQIMHLIFDSADHPLTGKRWWAESDEPWQTLACCMEIADVVRSPDPEAYMSHFPIHQDGSCNGLQHYAALGRDASGAFSVNLASSDLPQDVYSSVVALVEEQRAKDAENGNEIAKILSGFVKRKVIKQTIMTTVYGVTRFGARLQIARQLKDIDDFPKEYVWAASAYLTGRTFDSLRTMFTSTREIQDWFTDCAKFISGVGGQHVEWVSPLGLPIVQPYFKLKKKIPQEGFAIDKYEKPNMMKQKNAFPPNFIHSLDSSHMMLTSLHCERAGVTFVSVHDCYWTHPSTVHIMNKICREQFVALHSEPILQDLSNFLADKYSYKEGEITGDGSVSDLTKKKFNRMLRKLPNTGNFDIHQVLKSVYFFS</sequence>
<comment type="similarity">
    <text evidence="2 13">Belongs to the phage and mitochondrial RNA polymerase family.</text>
</comment>
<dbReference type="InterPro" id="IPR002885">
    <property type="entry name" value="PPR_rpt"/>
</dbReference>
<feature type="repeat" description="PPR" evidence="12">
    <location>
        <begin position="294"/>
        <end position="328"/>
    </location>
</feature>
<protein>
    <recommendedName>
        <fullName evidence="13">DNA-directed RNA polymerase</fullName>
        <ecNumber evidence="13">2.7.7.6</ecNumber>
    </recommendedName>
</protein>
<comment type="caution">
    <text evidence="15">The sequence shown here is derived from an EMBL/GenBank/DDBJ whole genome shotgun (WGS) entry which is preliminary data.</text>
</comment>
<dbReference type="GO" id="GO:0034245">
    <property type="term" value="C:mitochondrial DNA-directed RNA polymerase complex"/>
    <property type="evidence" value="ECO:0007669"/>
    <property type="project" value="TreeGrafter"/>
</dbReference>
<name>A0A9P0P062_ACAOB</name>
<comment type="function">
    <text evidence="10">DNA-dependent RNA polymerase catalyzes the transcription of mitochondrial DNA into RNA using the four ribonucleoside triphosphates as substrates. Component of the mitochondrial transcription initiation complex, composed at least of TFB2M, TFAM and POLRMT that is required for basal transcription of mitochondrial DNA. In this complex, TFAM recruits POLRMT to a specific promoter whereas TFB2M induces structural changes in POLRMT to enable promoter opening and trapping of the DNA non-template strand. Has DNA primase activity. Catalyzes the synthesis of short RNA primers that are necessary for the initiation of lagging-strand DNA synthesis from the origin of light-strand DNA replication (OriL).</text>
</comment>
<gene>
    <name evidence="15" type="ORF">ACAOBT_LOCUS5721</name>
</gene>
<comment type="function">
    <text evidence="13">DNA-dependent RNA polymerase catalyzes the transcription of DNA into RNA using the four ribonucleoside triphosphates as substrates.</text>
</comment>
<dbReference type="FunFam" id="1.10.150.20:FF:000031">
    <property type="entry name" value="DNA-directed RNA polymerase"/>
    <property type="match status" value="1"/>
</dbReference>
<dbReference type="Gene3D" id="1.10.1320.10">
    <property type="entry name" value="DNA-directed RNA polymerase, N-terminal domain"/>
    <property type="match status" value="1"/>
</dbReference>
<dbReference type="InterPro" id="IPR029262">
    <property type="entry name" value="RPOL_N"/>
</dbReference>
<dbReference type="EC" id="2.7.7.6" evidence="13"/>
<dbReference type="Pfam" id="PF00940">
    <property type="entry name" value="RNA_pol"/>
    <property type="match status" value="1"/>
</dbReference>
<evidence type="ECO:0000256" key="9">
    <source>
        <dbReference type="ARBA" id="ARBA00048552"/>
    </source>
</evidence>
<evidence type="ECO:0000259" key="14">
    <source>
        <dbReference type="SMART" id="SM01311"/>
    </source>
</evidence>
<keyword evidence="5 13" id="KW-0548">Nucleotidyltransferase</keyword>
<dbReference type="SMART" id="SM01311">
    <property type="entry name" value="RPOL_N"/>
    <property type="match status" value="1"/>
</dbReference>
<evidence type="ECO:0000256" key="11">
    <source>
        <dbReference type="ARBA" id="ARBA00063316"/>
    </source>
</evidence>
<keyword evidence="3 13" id="KW-0240">DNA-directed RNA polymerase</keyword>
<dbReference type="FunFam" id="1.10.1320.10:FF:000002">
    <property type="entry name" value="DNA-directed RNA polymerase"/>
    <property type="match status" value="1"/>
</dbReference>
<dbReference type="PANTHER" id="PTHR10102">
    <property type="entry name" value="DNA-DIRECTED RNA POLYMERASE, MITOCHONDRIAL"/>
    <property type="match status" value="1"/>
</dbReference>
<dbReference type="Pfam" id="PF14700">
    <property type="entry name" value="RPOL_N"/>
    <property type="match status" value="1"/>
</dbReference>
<keyword evidence="16" id="KW-1185">Reference proteome</keyword>
<dbReference type="PROSITE" id="PS00900">
    <property type="entry name" value="RNA_POL_PHAGE_1"/>
    <property type="match status" value="1"/>
</dbReference>
<evidence type="ECO:0000256" key="2">
    <source>
        <dbReference type="ARBA" id="ARBA00009493"/>
    </source>
</evidence>
<evidence type="ECO:0000256" key="3">
    <source>
        <dbReference type="ARBA" id="ARBA00022478"/>
    </source>
</evidence>
<dbReference type="InterPro" id="IPR002092">
    <property type="entry name" value="DNA-dir_Rpol_phage-type"/>
</dbReference>
<evidence type="ECO:0000256" key="13">
    <source>
        <dbReference type="RuleBase" id="RU003805"/>
    </source>
</evidence>
<accession>A0A9P0P062</accession>
<dbReference type="GO" id="GO:0001018">
    <property type="term" value="F:mitochondrial promoter sequence-specific DNA binding"/>
    <property type="evidence" value="ECO:0007669"/>
    <property type="project" value="TreeGrafter"/>
</dbReference>
<dbReference type="Proteomes" id="UP001152888">
    <property type="component" value="Unassembled WGS sequence"/>
</dbReference>
<reference evidence="15" key="1">
    <citation type="submission" date="2022-03" db="EMBL/GenBank/DDBJ databases">
        <authorList>
            <person name="Sayadi A."/>
        </authorList>
    </citation>
    <scope>NUCLEOTIDE SEQUENCE</scope>
</reference>
<evidence type="ECO:0000313" key="16">
    <source>
        <dbReference type="Proteomes" id="UP001152888"/>
    </source>
</evidence>
<keyword evidence="6" id="KW-0809">Transit peptide</keyword>
<dbReference type="EMBL" id="CAKOFQ010006713">
    <property type="protein sequence ID" value="CAH1964295.1"/>
    <property type="molecule type" value="Genomic_DNA"/>
</dbReference>
<keyword evidence="8 13" id="KW-0804">Transcription</keyword>
<comment type="subcellular location">
    <subcellularLocation>
        <location evidence="1">Mitochondrion</location>
    </subcellularLocation>
</comment>
<evidence type="ECO:0000256" key="12">
    <source>
        <dbReference type="PROSITE-ProRule" id="PRU00708"/>
    </source>
</evidence>
<dbReference type="PANTHER" id="PTHR10102:SF0">
    <property type="entry name" value="DNA-DIRECTED RNA POLYMERASE, MITOCHONDRIAL"/>
    <property type="match status" value="1"/>
</dbReference>
<evidence type="ECO:0000256" key="4">
    <source>
        <dbReference type="ARBA" id="ARBA00022679"/>
    </source>
</evidence>
<evidence type="ECO:0000256" key="6">
    <source>
        <dbReference type="ARBA" id="ARBA00022946"/>
    </source>
</evidence>
<dbReference type="InterPro" id="IPR011990">
    <property type="entry name" value="TPR-like_helical_dom_sf"/>
</dbReference>
<dbReference type="SUPFAM" id="SSF56672">
    <property type="entry name" value="DNA/RNA polymerases"/>
    <property type="match status" value="1"/>
</dbReference>
<proteinExistence type="inferred from homology"/>
<dbReference type="OrthoDB" id="276422at2759"/>
<dbReference type="Gene3D" id="1.10.287.280">
    <property type="match status" value="1"/>
</dbReference>
<evidence type="ECO:0000256" key="8">
    <source>
        <dbReference type="ARBA" id="ARBA00023163"/>
    </source>
</evidence>
<dbReference type="GO" id="GO:0006390">
    <property type="term" value="P:mitochondrial transcription"/>
    <property type="evidence" value="ECO:0007669"/>
    <property type="project" value="TreeGrafter"/>
</dbReference>
<evidence type="ECO:0000256" key="10">
    <source>
        <dbReference type="ARBA" id="ARBA00057821"/>
    </source>
</evidence>
<dbReference type="FunFam" id="1.10.287.280:FF:000001">
    <property type="entry name" value="DNA-directed RNA polymerase"/>
    <property type="match status" value="1"/>
</dbReference>